<organism evidence="1 2">
    <name type="scientific">Ficus carica</name>
    <name type="common">Common fig</name>
    <dbReference type="NCBI Taxonomy" id="3494"/>
    <lineage>
        <taxon>Eukaryota</taxon>
        <taxon>Viridiplantae</taxon>
        <taxon>Streptophyta</taxon>
        <taxon>Embryophyta</taxon>
        <taxon>Tracheophyta</taxon>
        <taxon>Spermatophyta</taxon>
        <taxon>Magnoliopsida</taxon>
        <taxon>eudicotyledons</taxon>
        <taxon>Gunneridae</taxon>
        <taxon>Pentapetalae</taxon>
        <taxon>rosids</taxon>
        <taxon>fabids</taxon>
        <taxon>Rosales</taxon>
        <taxon>Moraceae</taxon>
        <taxon>Ficeae</taxon>
        <taxon>Ficus</taxon>
    </lineage>
</organism>
<evidence type="ECO:0000313" key="1">
    <source>
        <dbReference type="EMBL" id="GMN55488.1"/>
    </source>
</evidence>
<dbReference type="Proteomes" id="UP001187192">
    <property type="component" value="Unassembled WGS sequence"/>
</dbReference>
<dbReference type="EMBL" id="BTGU01000057">
    <property type="protein sequence ID" value="GMN55488.1"/>
    <property type="molecule type" value="Genomic_DNA"/>
</dbReference>
<proteinExistence type="predicted"/>
<protein>
    <submittedName>
        <fullName evidence="1">Uncharacterized protein</fullName>
    </submittedName>
</protein>
<evidence type="ECO:0000313" key="2">
    <source>
        <dbReference type="Proteomes" id="UP001187192"/>
    </source>
</evidence>
<name>A0AA88AI97_FICCA</name>
<gene>
    <name evidence="1" type="ORF">TIFTF001_024609</name>
</gene>
<comment type="caution">
    <text evidence="1">The sequence shown here is derived from an EMBL/GenBank/DDBJ whole genome shotgun (WGS) entry which is preliminary data.</text>
</comment>
<dbReference type="Gramene" id="FCD_00018595-RA">
    <property type="protein sequence ID" value="FCD_00018595-RA:cds"/>
    <property type="gene ID" value="FCD_00018595"/>
</dbReference>
<dbReference type="AlphaFoldDB" id="A0AA88AI97"/>
<reference evidence="1" key="1">
    <citation type="submission" date="2023-07" db="EMBL/GenBank/DDBJ databases">
        <title>draft genome sequence of fig (Ficus carica).</title>
        <authorList>
            <person name="Takahashi T."/>
            <person name="Nishimura K."/>
        </authorList>
    </citation>
    <scope>NUCLEOTIDE SEQUENCE</scope>
</reference>
<accession>A0AA88AI97</accession>
<sequence>MRYLGGDWHRCQRALVHHRQKLPDSAFHEPDSRRLSCTVDLLFCRHQIYLSGSLRRNLFGWQ</sequence>
<keyword evidence="2" id="KW-1185">Reference proteome</keyword>